<dbReference type="GO" id="GO:0042391">
    <property type="term" value="P:regulation of membrane potential"/>
    <property type="evidence" value="ECO:0007669"/>
    <property type="project" value="TreeGrafter"/>
</dbReference>
<evidence type="ECO:0000259" key="3">
    <source>
        <dbReference type="Pfam" id="PF15917"/>
    </source>
</evidence>
<evidence type="ECO:0000313" key="5">
    <source>
        <dbReference type="WBParaSite" id="PSAMB.scaffold4434size14618.g24287.t1"/>
    </source>
</evidence>
<evidence type="ECO:0000256" key="2">
    <source>
        <dbReference type="SAM" id="MobiDB-lite"/>
    </source>
</evidence>
<dbReference type="InterPro" id="IPR031805">
    <property type="entry name" value="Piezo_TM25-28"/>
</dbReference>
<dbReference type="WBParaSite" id="PSAMB.scaffold4434size14618.g24287.t1">
    <property type="protein sequence ID" value="PSAMB.scaffold4434size14618.g24287.t1"/>
    <property type="gene ID" value="PSAMB.scaffold4434size14618.g24287"/>
</dbReference>
<feature type="compositionally biased region" description="Polar residues" evidence="2">
    <location>
        <begin position="202"/>
        <end position="212"/>
    </location>
</feature>
<dbReference type="PANTHER" id="PTHR13167">
    <property type="entry name" value="PIEZO-TYPE MECHANOSENSITIVE ION CHANNEL COMPONENT"/>
    <property type="match status" value="1"/>
</dbReference>
<evidence type="ECO:0000256" key="1">
    <source>
        <dbReference type="SAM" id="Coils"/>
    </source>
</evidence>
<dbReference type="AlphaFoldDB" id="A0A914WKE6"/>
<dbReference type="GO" id="GO:0008381">
    <property type="term" value="F:mechanosensitive monoatomic ion channel activity"/>
    <property type="evidence" value="ECO:0007669"/>
    <property type="project" value="InterPro"/>
</dbReference>
<sequence>MLIKVLLQFVGCVFVSSLTYACWLRQLLSIVCLDASRGSKVNQDWRYVTGKDSCDVRLTAATTFFDLLCFVCVLLQQRIVESSYFKHCILQFFIESQLQQRGKVIVNARMEYHLKMQRDELDRAQAEAKKKLEDYSNEMKASYTPISYGHTKRAGECLVRQRRHRSNDLNIESDVSQNSNTEETTADKDIPKNDVENEQTEKFQQPSKSTGDSFLNEVNANSAFILEGTTNIIYMVNDELYRWCRDYRFISHFVKQESKPLRCLLLEKTQYMAELEVIEGWRQEAAKCLREVPLSDVNRNEHWHLKEQIKSVQTTLEYTRKEMKNNIANDENYSKKEEELTKTKSELDEQKKTNKEAKDNLKKKEKEIYLLDKEDPKKKKGEIELDEEIRDLNEKIKIWIKNNDAYFGKLNDLKKEKGFLQKRH</sequence>
<feature type="compositionally biased region" description="Basic and acidic residues" evidence="2">
    <location>
        <begin position="332"/>
        <end position="359"/>
    </location>
</feature>
<dbReference type="InterPro" id="IPR027272">
    <property type="entry name" value="Piezo"/>
</dbReference>
<protein>
    <submittedName>
        <fullName evidence="5">Piezo domain-containing protein</fullName>
    </submittedName>
</protein>
<feature type="domain" description="Piezo TM25-28" evidence="3">
    <location>
        <begin position="3"/>
        <end position="139"/>
    </location>
</feature>
<dbReference type="GO" id="GO:0050982">
    <property type="term" value="P:detection of mechanical stimulus"/>
    <property type="evidence" value="ECO:0007669"/>
    <property type="project" value="TreeGrafter"/>
</dbReference>
<feature type="compositionally biased region" description="Basic and acidic residues" evidence="2">
    <location>
        <begin position="185"/>
        <end position="201"/>
    </location>
</feature>
<dbReference type="GO" id="GO:0071260">
    <property type="term" value="P:cellular response to mechanical stimulus"/>
    <property type="evidence" value="ECO:0007669"/>
    <property type="project" value="TreeGrafter"/>
</dbReference>
<dbReference type="Proteomes" id="UP000887566">
    <property type="component" value="Unplaced"/>
</dbReference>
<feature type="region of interest" description="Disordered" evidence="2">
    <location>
        <begin position="168"/>
        <end position="212"/>
    </location>
</feature>
<dbReference type="PANTHER" id="PTHR13167:SF25">
    <property type="entry name" value="PIEZO-TYPE MECHANOSENSITIVE ION CHANNEL COMPONENT"/>
    <property type="match status" value="1"/>
</dbReference>
<dbReference type="Pfam" id="PF15917">
    <property type="entry name" value="Piezo_TM25-28"/>
    <property type="match status" value="1"/>
</dbReference>
<feature type="compositionally biased region" description="Polar residues" evidence="2">
    <location>
        <begin position="168"/>
        <end position="183"/>
    </location>
</feature>
<keyword evidence="1" id="KW-0175">Coiled coil</keyword>
<keyword evidence="4" id="KW-1185">Reference proteome</keyword>
<evidence type="ECO:0000313" key="4">
    <source>
        <dbReference type="Proteomes" id="UP000887566"/>
    </source>
</evidence>
<dbReference type="GO" id="GO:0005261">
    <property type="term" value="F:monoatomic cation channel activity"/>
    <property type="evidence" value="ECO:0007669"/>
    <property type="project" value="TreeGrafter"/>
</dbReference>
<proteinExistence type="predicted"/>
<dbReference type="PROSITE" id="PS51257">
    <property type="entry name" value="PROKAR_LIPOPROTEIN"/>
    <property type="match status" value="1"/>
</dbReference>
<dbReference type="GO" id="GO:0016020">
    <property type="term" value="C:membrane"/>
    <property type="evidence" value="ECO:0007669"/>
    <property type="project" value="InterPro"/>
</dbReference>
<reference evidence="5" key="1">
    <citation type="submission" date="2022-11" db="UniProtKB">
        <authorList>
            <consortium name="WormBaseParasite"/>
        </authorList>
    </citation>
    <scope>IDENTIFICATION</scope>
</reference>
<organism evidence="4 5">
    <name type="scientific">Plectus sambesii</name>
    <dbReference type="NCBI Taxonomy" id="2011161"/>
    <lineage>
        <taxon>Eukaryota</taxon>
        <taxon>Metazoa</taxon>
        <taxon>Ecdysozoa</taxon>
        <taxon>Nematoda</taxon>
        <taxon>Chromadorea</taxon>
        <taxon>Plectida</taxon>
        <taxon>Plectina</taxon>
        <taxon>Plectoidea</taxon>
        <taxon>Plectidae</taxon>
        <taxon>Plectus</taxon>
    </lineage>
</organism>
<feature type="region of interest" description="Disordered" evidence="2">
    <location>
        <begin position="329"/>
        <end position="359"/>
    </location>
</feature>
<name>A0A914WKE6_9BILA</name>
<feature type="coiled-coil region" evidence="1">
    <location>
        <begin position="107"/>
        <end position="141"/>
    </location>
</feature>
<accession>A0A914WKE6</accession>